<dbReference type="SUPFAM" id="SSF53300">
    <property type="entry name" value="vWA-like"/>
    <property type="match status" value="1"/>
</dbReference>
<sequence>MKLTKVSTAIALSFTLAGCGDSNSNASTETNTQPDTTTPPAEMITYQEIDGQLVVPLVLTETVATISTRAATNNITVDCPNVPTGYMPLNDAAVELHDALGDNIQDAITTDECGEFTFVVDETLVSNIKNIIAKKQGYKNIISDIDNFLADNAAKVVSTIESGANYEISSLKKSNEQSVNFIITDSVSNKAVIGLPSSAFIFTLADTELSNIIIVGSQNTSENFASVAVTLDASGSMGEEVRDENNELILAPDGESHTRYSLVAEAAHDLIDMTKANDPASEFSLTLFSWDIFPMTDTVIEEQLALYDIDENALTYSINSATNFIKEQSTLHTLIDLYNPTSALYNPSYGTKTDRHADRIDNIARSSYYPFGGSTAFYDSIDSAIEQLIAANVSKPMIIALTDGDDNASDTTVDDIITKANQYNIPVNIIGAGDGLSDYAIEVMKKITDETDSSYFDVTDLTELGSFLSGISTRVTFNYDAELKTDLVTGETLNIELKVGDEIVASRELLIP</sequence>
<dbReference type="InterPro" id="IPR036465">
    <property type="entry name" value="vWFA_dom_sf"/>
</dbReference>
<dbReference type="Proteomes" id="UP001157353">
    <property type="component" value="Unassembled WGS sequence"/>
</dbReference>
<name>A0ABQ6E2C6_9GAMM</name>
<proteinExistence type="predicted"/>
<dbReference type="RefSeq" id="WP_284204577.1">
    <property type="nucleotide sequence ID" value="NZ_BSPQ01000013.1"/>
</dbReference>
<comment type="caution">
    <text evidence="2">The sequence shown here is derived from an EMBL/GenBank/DDBJ whole genome shotgun (WGS) entry which is preliminary data.</text>
</comment>
<keyword evidence="3" id="KW-1185">Reference proteome</keyword>
<feature type="domain" description="VWFA" evidence="1">
    <location>
        <begin position="226"/>
        <end position="471"/>
    </location>
</feature>
<dbReference type="PROSITE" id="PS50234">
    <property type="entry name" value="VWFA"/>
    <property type="match status" value="1"/>
</dbReference>
<dbReference type="CDD" id="cd00198">
    <property type="entry name" value="vWFA"/>
    <property type="match status" value="1"/>
</dbReference>
<evidence type="ECO:0000313" key="3">
    <source>
        <dbReference type="Proteomes" id="UP001157353"/>
    </source>
</evidence>
<evidence type="ECO:0000313" key="2">
    <source>
        <dbReference type="EMBL" id="GLS91465.1"/>
    </source>
</evidence>
<gene>
    <name evidence="2" type="ORF">GCM10007916_25340</name>
</gene>
<organism evidence="2 3">
    <name type="scientific">Psychromonas marina</name>
    <dbReference type="NCBI Taxonomy" id="88364"/>
    <lineage>
        <taxon>Bacteria</taxon>
        <taxon>Pseudomonadati</taxon>
        <taxon>Pseudomonadota</taxon>
        <taxon>Gammaproteobacteria</taxon>
        <taxon>Alteromonadales</taxon>
        <taxon>Psychromonadaceae</taxon>
        <taxon>Psychromonas</taxon>
    </lineage>
</organism>
<evidence type="ECO:0000259" key="1">
    <source>
        <dbReference type="PROSITE" id="PS50234"/>
    </source>
</evidence>
<protein>
    <recommendedName>
        <fullName evidence="1">VWFA domain-containing protein</fullName>
    </recommendedName>
</protein>
<dbReference type="Pfam" id="PF00092">
    <property type="entry name" value="VWA"/>
    <property type="match status" value="1"/>
</dbReference>
<reference evidence="3" key="1">
    <citation type="journal article" date="2019" name="Int. J. Syst. Evol. Microbiol.">
        <title>The Global Catalogue of Microorganisms (GCM) 10K type strain sequencing project: providing services to taxonomists for standard genome sequencing and annotation.</title>
        <authorList>
            <consortium name="The Broad Institute Genomics Platform"/>
            <consortium name="The Broad Institute Genome Sequencing Center for Infectious Disease"/>
            <person name="Wu L."/>
            <person name="Ma J."/>
        </authorList>
    </citation>
    <scope>NUCLEOTIDE SEQUENCE [LARGE SCALE GENOMIC DNA]</scope>
    <source>
        <strain evidence="3">NBRC 103166</strain>
    </source>
</reference>
<dbReference type="Gene3D" id="3.40.50.410">
    <property type="entry name" value="von Willebrand factor, type A domain"/>
    <property type="match status" value="1"/>
</dbReference>
<dbReference type="InterPro" id="IPR002035">
    <property type="entry name" value="VWF_A"/>
</dbReference>
<dbReference type="PROSITE" id="PS51257">
    <property type="entry name" value="PROKAR_LIPOPROTEIN"/>
    <property type="match status" value="1"/>
</dbReference>
<accession>A0ABQ6E2C6</accession>
<dbReference type="SMART" id="SM00327">
    <property type="entry name" value="VWA"/>
    <property type="match status" value="1"/>
</dbReference>
<dbReference type="EMBL" id="BSPQ01000013">
    <property type="protein sequence ID" value="GLS91465.1"/>
    <property type="molecule type" value="Genomic_DNA"/>
</dbReference>